<dbReference type="CDD" id="cd00158">
    <property type="entry name" value="RHOD"/>
    <property type="match status" value="1"/>
</dbReference>
<evidence type="ECO:0000256" key="1">
    <source>
        <dbReference type="SAM" id="SignalP"/>
    </source>
</evidence>
<dbReference type="EMBL" id="JXXD01000091">
    <property type="protein sequence ID" value="KIZ36159.1"/>
    <property type="molecule type" value="Genomic_DNA"/>
</dbReference>
<proteinExistence type="predicted"/>
<evidence type="ECO:0000313" key="4">
    <source>
        <dbReference type="Proteomes" id="UP000032439"/>
    </source>
</evidence>
<name>A0A0D7E5J9_STUST</name>
<dbReference type="InterPro" id="IPR050229">
    <property type="entry name" value="GlpE_sulfurtransferase"/>
</dbReference>
<dbReference type="RefSeq" id="WP_044314962.1">
    <property type="nucleotide sequence ID" value="NZ_JXXD01000091.1"/>
</dbReference>
<gene>
    <name evidence="3" type="ORF">LO50_10590</name>
</gene>
<feature type="signal peptide" evidence="1">
    <location>
        <begin position="1"/>
        <end position="18"/>
    </location>
</feature>
<sequence length="118" mass="12588">MRAPILSLLLALSLHASAGEIDQPTALQMLQRADTVLIDVRTADEFAEGALPGAVRIETPDIAERIGTLAPEKDTPAVLYCRSGRRASEAQDVLEKLGYTQVINAGGYDELATVLPSD</sequence>
<dbReference type="SMART" id="SM00450">
    <property type="entry name" value="RHOD"/>
    <property type="match status" value="1"/>
</dbReference>
<dbReference type="PROSITE" id="PS50206">
    <property type="entry name" value="RHODANESE_3"/>
    <property type="match status" value="1"/>
</dbReference>
<dbReference type="PANTHER" id="PTHR43031">
    <property type="entry name" value="FAD-DEPENDENT OXIDOREDUCTASE"/>
    <property type="match status" value="1"/>
</dbReference>
<comment type="caution">
    <text evidence="3">The sequence shown here is derived from an EMBL/GenBank/DDBJ whole genome shotgun (WGS) entry which is preliminary data.</text>
</comment>
<dbReference type="InterPro" id="IPR001763">
    <property type="entry name" value="Rhodanese-like_dom"/>
</dbReference>
<keyword evidence="3" id="KW-0808">Transferase</keyword>
<evidence type="ECO:0000313" key="3">
    <source>
        <dbReference type="EMBL" id="KIZ36159.1"/>
    </source>
</evidence>
<feature type="chain" id="PRO_5002318940" evidence="1">
    <location>
        <begin position="19"/>
        <end position="118"/>
    </location>
</feature>
<dbReference type="PATRIC" id="fig|316.110.peg.4737"/>
<accession>A0A0D7E5J9</accession>
<dbReference type="PANTHER" id="PTHR43031:SF18">
    <property type="entry name" value="RHODANESE-RELATED SULFURTRANSFERASES"/>
    <property type="match status" value="1"/>
</dbReference>
<dbReference type="Proteomes" id="UP000032439">
    <property type="component" value="Unassembled WGS sequence"/>
</dbReference>
<dbReference type="Pfam" id="PF00581">
    <property type="entry name" value="Rhodanese"/>
    <property type="match status" value="1"/>
</dbReference>
<evidence type="ECO:0000259" key="2">
    <source>
        <dbReference type="PROSITE" id="PS50206"/>
    </source>
</evidence>
<keyword evidence="1" id="KW-0732">Signal</keyword>
<protein>
    <submittedName>
        <fullName evidence="3">Sulfurtransferase</fullName>
    </submittedName>
</protein>
<organism evidence="3 4">
    <name type="scientific">Stutzerimonas stutzeri</name>
    <name type="common">Pseudomonas stutzeri</name>
    <dbReference type="NCBI Taxonomy" id="316"/>
    <lineage>
        <taxon>Bacteria</taxon>
        <taxon>Pseudomonadati</taxon>
        <taxon>Pseudomonadota</taxon>
        <taxon>Gammaproteobacteria</taxon>
        <taxon>Pseudomonadales</taxon>
        <taxon>Pseudomonadaceae</taxon>
        <taxon>Stutzerimonas</taxon>
    </lineage>
</organism>
<dbReference type="AlphaFoldDB" id="A0A0D7E5J9"/>
<dbReference type="GO" id="GO:0016740">
    <property type="term" value="F:transferase activity"/>
    <property type="evidence" value="ECO:0007669"/>
    <property type="project" value="UniProtKB-KW"/>
</dbReference>
<feature type="domain" description="Rhodanese" evidence="2">
    <location>
        <begin position="31"/>
        <end position="113"/>
    </location>
</feature>
<dbReference type="InterPro" id="IPR036873">
    <property type="entry name" value="Rhodanese-like_dom_sf"/>
</dbReference>
<dbReference type="Gene3D" id="3.40.250.10">
    <property type="entry name" value="Rhodanese-like domain"/>
    <property type="match status" value="1"/>
</dbReference>
<reference evidence="3 4" key="1">
    <citation type="submission" date="2014-11" db="EMBL/GenBank/DDBJ databases">
        <title>Genomics and ecophysiology of heterotrophic nitrogen fixing bacteria isolated from estuarine surface water.</title>
        <authorList>
            <person name="Bentzon-Tilia M."/>
            <person name="Severin I."/>
            <person name="Hansen L.H."/>
            <person name="Riemann L."/>
        </authorList>
    </citation>
    <scope>NUCLEOTIDE SEQUENCE [LARGE SCALE GENOMIC DNA]</scope>
    <source>
        <strain evidence="3 4">BAL361</strain>
    </source>
</reference>
<dbReference type="SUPFAM" id="SSF52821">
    <property type="entry name" value="Rhodanese/Cell cycle control phosphatase"/>
    <property type="match status" value="1"/>
</dbReference>